<feature type="region of interest" description="Disordered" evidence="2">
    <location>
        <begin position="206"/>
        <end position="239"/>
    </location>
</feature>
<evidence type="ECO:0000256" key="2">
    <source>
        <dbReference type="SAM" id="MobiDB-lite"/>
    </source>
</evidence>
<gene>
    <name evidence="4" type="ORF">RJ639_042007</name>
</gene>
<dbReference type="PANTHER" id="PTHR31301:SF186">
    <property type="entry name" value="OS09G0364100 PROTEIN"/>
    <property type="match status" value="1"/>
</dbReference>
<comment type="similarity">
    <text evidence="1">Belongs to the LOB domain-containing protein family.</text>
</comment>
<feature type="compositionally biased region" description="Polar residues" evidence="2">
    <location>
        <begin position="1"/>
        <end position="16"/>
    </location>
</feature>
<name>A0AA89B3Y7_9ASTE</name>
<dbReference type="Pfam" id="PF03195">
    <property type="entry name" value="LOB"/>
    <property type="match status" value="1"/>
</dbReference>
<evidence type="ECO:0000256" key="1">
    <source>
        <dbReference type="ARBA" id="ARBA00005474"/>
    </source>
</evidence>
<dbReference type="AlphaFoldDB" id="A0AA89B3Y7"/>
<dbReference type="PROSITE" id="PS50891">
    <property type="entry name" value="LOB"/>
    <property type="match status" value="1"/>
</dbReference>
<evidence type="ECO:0000313" key="4">
    <source>
        <dbReference type="EMBL" id="KAK3026880.1"/>
    </source>
</evidence>
<accession>A0AA89B3Y7</accession>
<evidence type="ECO:0000313" key="5">
    <source>
        <dbReference type="Proteomes" id="UP001188597"/>
    </source>
</evidence>
<sequence length="256" mass="28575">MSLPFPNNKSTATATSARVGGSSGTQACAACRYQRRRCMPDCPLAPYFPADRQSDFRNAHRLFGMQNFNSTLRSVHPYYHDAAMKCMIYEANVRATDPVGGCYRMVRDLERELAAARGELDFVRGQISIFRAQPQLEMQESPSLGYFGPMQGLPEMPHPDHQQHYVAAQENENNLGLGFSLQLGFGATTMDAPEGNDVQPFLASFDERQPASFESKKSIESSEKKVVKEDDDSIQLEQENELKDAASLFSLTNRSE</sequence>
<dbReference type="EMBL" id="JAVXUP010000482">
    <property type="protein sequence ID" value="KAK3026880.1"/>
    <property type="molecule type" value="Genomic_DNA"/>
</dbReference>
<reference evidence="4" key="1">
    <citation type="submission" date="2022-12" db="EMBL/GenBank/DDBJ databases">
        <title>Draft genome assemblies for two species of Escallonia (Escalloniales).</title>
        <authorList>
            <person name="Chanderbali A."/>
            <person name="Dervinis C."/>
            <person name="Anghel I."/>
            <person name="Soltis D."/>
            <person name="Soltis P."/>
            <person name="Zapata F."/>
        </authorList>
    </citation>
    <scope>NUCLEOTIDE SEQUENCE</scope>
    <source>
        <strain evidence="4">UCBG64.0493</strain>
        <tissue evidence="4">Leaf</tissue>
    </source>
</reference>
<organism evidence="4 5">
    <name type="scientific">Escallonia herrerae</name>
    <dbReference type="NCBI Taxonomy" id="1293975"/>
    <lineage>
        <taxon>Eukaryota</taxon>
        <taxon>Viridiplantae</taxon>
        <taxon>Streptophyta</taxon>
        <taxon>Embryophyta</taxon>
        <taxon>Tracheophyta</taxon>
        <taxon>Spermatophyta</taxon>
        <taxon>Magnoliopsida</taxon>
        <taxon>eudicotyledons</taxon>
        <taxon>Gunneridae</taxon>
        <taxon>Pentapetalae</taxon>
        <taxon>asterids</taxon>
        <taxon>campanulids</taxon>
        <taxon>Escalloniales</taxon>
        <taxon>Escalloniaceae</taxon>
        <taxon>Escallonia</taxon>
    </lineage>
</organism>
<feature type="region of interest" description="Disordered" evidence="2">
    <location>
        <begin position="1"/>
        <end position="22"/>
    </location>
</feature>
<dbReference type="PANTHER" id="PTHR31301">
    <property type="entry name" value="LOB DOMAIN-CONTAINING PROTEIN 4-RELATED"/>
    <property type="match status" value="1"/>
</dbReference>
<evidence type="ECO:0000259" key="3">
    <source>
        <dbReference type="PROSITE" id="PS50891"/>
    </source>
</evidence>
<keyword evidence="5" id="KW-1185">Reference proteome</keyword>
<dbReference type="InterPro" id="IPR004883">
    <property type="entry name" value="LOB"/>
</dbReference>
<feature type="compositionally biased region" description="Basic and acidic residues" evidence="2">
    <location>
        <begin position="206"/>
        <end position="228"/>
    </location>
</feature>
<dbReference type="Proteomes" id="UP001188597">
    <property type="component" value="Unassembled WGS sequence"/>
</dbReference>
<comment type="caution">
    <text evidence="4">The sequence shown here is derived from an EMBL/GenBank/DDBJ whole genome shotgun (WGS) entry which is preliminary data.</text>
</comment>
<feature type="domain" description="LOB" evidence="3">
    <location>
        <begin position="26"/>
        <end position="127"/>
    </location>
</feature>
<protein>
    <recommendedName>
        <fullName evidence="3">LOB domain-containing protein</fullName>
    </recommendedName>
</protein>
<proteinExistence type="inferred from homology"/>